<dbReference type="EMBL" id="AYSA01000222">
    <property type="protein sequence ID" value="ESZ94888.1"/>
    <property type="molecule type" value="Genomic_DNA"/>
</dbReference>
<name>W9CG43_SCLBF</name>
<gene>
    <name evidence="3" type="ORF">SBOR_4764</name>
</gene>
<dbReference type="OrthoDB" id="3537702at2759"/>
<evidence type="ECO:0000256" key="1">
    <source>
        <dbReference type="SAM" id="MobiDB-lite"/>
    </source>
</evidence>
<feature type="region of interest" description="Disordered" evidence="1">
    <location>
        <begin position="84"/>
        <end position="119"/>
    </location>
</feature>
<feature type="region of interest" description="Disordered" evidence="1">
    <location>
        <begin position="51"/>
        <end position="71"/>
    </location>
</feature>
<feature type="transmembrane region" description="Helical" evidence="2">
    <location>
        <begin position="12"/>
        <end position="33"/>
    </location>
</feature>
<keyword evidence="4" id="KW-1185">Reference proteome</keyword>
<dbReference type="Proteomes" id="UP000019487">
    <property type="component" value="Unassembled WGS sequence"/>
</dbReference>
<reference evidence="3 4" key="1">
    <citation type="journal article" date="2014" name="Genome Announc.">
        <title>Draft genome sequence of Sclerotinia borealis, a psychrophilic plant pathogenic fungus.</title>
        <authorList>
            <person name="Mardanov A.V."/>
            <person name="Beletsky A.V."/>
            <person name="Kadnikov V.V."/>
            <person name="Ignatov A.N."/>
            <person name="Ravin N.V."/>
        </authorList>
    </citation>
    <scope>NUCLEOTIDE SEQUENCE [LARGE SCALE GENOMIC DNA]</scope>
    <source>
        <strain evidence="4">F-4157</strain>
    </source>
</reference>
<keyword evidence="2" id="KW-1133">Transmembrane helix</keyword>
<evidence type="ECO:0000256" key="2">
    <source>
        <dbReference type="SAM" id="Phobius"/>
    </source>
</evidence>
<sequence length="145" mass="17371">MMMMMMTNKSHAFNTVIASLIIIAIVIVIMIYVPRYIGLKFEARRKASKKKVRRWLPSQEPMEQQQREQDIEIENWPLQCPEPVFMRSRQQQQQQQQQQPDDWPLRRPEPLVMSERRQRESFEDIDLGYDDTAGCNLEGFPYIVR</sequence>
<accession>W9CG43</accession>
<feature type="compositionally biased region" description="Basic and acidic residues" evidence="1">
    <location>
        <begin position="103"/>
        <end position="119"/>
    </location>
</feature>
<evidence type="ECO:0000313" key="4">
    <source>
        <dbReference type="Proteomes" id="UP000019487"/>
    </source>
</evidence>
<dbReference type="HOGENOM" id="CLU_1937825_0_0_1"/>
<comment type="caution">
    <text evidence="3">The sequence shown here is derived from an EMBL/GenBank/DDBJ whole genome shotgun (WGS) entry which is preliminary data.</text>
</comment>
<keyword evidence="2" id="KW-0472">Membrane</keyword>
<dbReference type="AlphaFoldDB" id="W9CG43"/>
<organism evidence="3 4">
    <name type="scientific">Sclerotinia borealis (strain F-4128)</name>
    <dbReference type="NCBI Taxonomy" id="1432307"/>
    <lineage>
        <taxon>Eukaryota</taxon>
        <taxon>Fungi</taxon>
        <taxon>Dikarya</taxon>
        <taxon>Ascomycota</taxon>
        <taxon>Pezizomycotina</taxon>
        <taxon>Leotiomycetes</taxon>
        <taxon>Helotiales</taxon>
        <taxon>Sclerotiniaceae</taxon>
        <taxon>Sclerotinia</taxon>
    </lineage>
</organism>
<feature type="compositionally biased region" description="Low complexity" evidence="1">
    <location>
        <begin position="90"/>
        <end position="99"/>
    </location>
</feature>
<keyword evidence="2" id="KW-0812">Transmembrane</keyword>
<protein>
    <submittedName>
        <fullName evidence="3">Uncharacterized protein</fullName>
    </submittedName>
</protein>
<evidence type="ECO:0000313" key="3">
    <source>
        <dbReference type="EMBL" id="ESZ94888.1"/>
    </source>
</evidence>
<proteinExistence type="predicted"/>